<sequence length="31" mass="3778">MPIDMRFFACFKIFKKVLKKVLTLSDIRRTM</sequence>
<name>A0A8S5MZ36_9CAUD</name>
<proteinExistence type="predicted"/>
<evidence type="ECO:0000313" key="1">
    <source>
        <dbReference type="EMBL" id="DAD87139.1"/>
    </source>
</evidence>
<reference evidence="1" key="1">
    <citation type="journal article" date="2021" name="Proc. Natl. Acad. Sci. U.S.A.">
        <title>A Catalog of Tens of Thousands of Viruses from Human Metagenomes Reveals Hidden Associations with Chronic Diseases.</title>
        <authorList>
            <person name="Tisza M.J."/>
            <person name="Buck C.B."/>
        </authorList>
    </citation>
    <scope>NUCLEOTIDE SEQUENCE</scope>
    <source>
        <strain evidence="1">CtlSr7</strain>
    </source>
</reference>
<organism evidence="1">
    <name type="scientific">Podoviridae sp. ctlSr7</name>
    <dbReference type="NCBI Taxonomy" id="2826573"/>
    <lineage>
        <taxon>Viruses</taxon>
        <taxon>Duplodnaviria</taxon>
        <taxon>Heunggongvirae</taxon>
        <taxon>Uroviricota</taxon>
        <taxon>Caudoviricetes</taxon>
    </lineage>
</organism>
<protein>
    <submittedName>
        <fullName evidence="1">Uncharacterized protein</fullName>
    </submittedName>
</protein>
<accession>A0A8S5MZ36</accession>
<dbReference type="EMBL" id="BK015014">
    <property type="protein sequence ID" value="DAD87139.1"/>
    <property type="molecule type" value="Genomic_DNA"/>
</dbReference>